<evidence type="ECO:0000313" key="1">
    <source>
        <dbReference type="EMBL" id="NDL66377.1"/>
    </source>
</evidence>
<comment type="caution">
    <text evidence="1">The sequence shown here is derived from an EMBL/GenBank/DDBJ whole genome shotgun (WGS) entry which is preliminary data.</text>
</comment>
<sequence>MERIYFLGEGSREKRDFLAYLQASGGAALEGVELSDIGELSELAFFGEGRGGRLERGEALLELGKVFLVSGMDREALEGTRELVRAWFDKTGQAPYLLLLDTSWGSRLGSRFAVRYLEKGSRQDCFMEVVSLEHREEDHRLRIEDGHEGTCRHRKLSRPYRKALEKVLELIRAETAEVRTQEGKGE</sequence>
<evidence type="ECO:0000313" key="2">
    <source>
        <dbReference type="Proteomes" id="UP000461585"/>
    </source>
</evidence>
<gene>
    <name evidence="1" type="ORF">GXN74_01270</name>
</gene>
<protein>
    <submittedName>
        <fullName evidence="1">Uncharacterized protein</fullName>
    </submittedName>
</protein>
<dbReference type="Proteomes" id="UP000461585">
    <property type="component" value="Unassembled WGS sequence"/>
</dbReference>
<keyword evidence="2" id="KW-1185">Reference proteome</keyword>
<dbReference type="EMBL" id="JAAEEH010000002">
    <property type="protein sequence ID" value="NDL66377.1"/>
    <property type="molecule type" value="Genomic_DNA"/>
</dbReference>
<proteinExistence type="predicted"/>
<reference evidence="1 2" key="1">
    <citation type="submission" date="2020-01" db="EMBL/GenBank/DDBJ databases">
        <title>Anaeroalcalibacter tamaniensis gen. nov., sp. nov., moderately halophilic strictly anaerobic fermenter bacterium from mud volcano of Taman peninsula.</title>
        <authorList>
            <person name="Frolova A."/>
            <person name="Merkel A.Y."/>
            <person name="Slobodkin A.I."/>
        </authorList>
    </citation>
    <scope>NUCLEOTIDE SEQUENCE [LARGE SCALE GENOMIC DNA]</scope>
    <source>
        <strain evidence="1 2">F-3ap</strain>
    </source>
</reference>
<dbReference type="RefSeq" id="WP_162369108.1">
    <property type="nucleotide sequence ID" value="NZ_JAAEEH010000002.1"/>
</dbReference>
<accession>A0A7X5KN33</accession>
<name>A0A7X5KN33_9FIRM</name>
<dbReference type="AlphaFoldDB" id="A0A7X5KN33"/>
<organism evidence="1 2">
    <name type="scientific">Anaerotalea alkaliphila</name>
    <dbReference type="NCBI Taxonomy" id="2662126"/>
    <lineage>
        <taxon>Bacteria</taxon>
        <taxon>Bacillati</taxon>
        <taxon>Bacillota</taxon>
        <taxon>Clostridia</taxon>
        <taxon>Eubacteriales</taxon>
        <taxon>Anaerotalea</taxon>
    </lineage>
</organism>